<dbReference type="AlphaFoldDB" id="A0A5R9J6J6"/>
<feature type="transmembrane region" description="Helical" evidence="1">
    <location>
        <begin position="114"/>
        <end position="135"/>
    </location>
</feature>
<keyword evidence="1" id="KW-0812">Transmembrane</keyword>
<reference evidence="2 3" key="1">
    <citation type="submission" date="2019-05" db="EMBL/GenBank/DDBJ databases">
        <authorList>
            <person name="Pankratov T."/>
            <person name="Grouzdev D."/>
        </authorList>
    </citation>
    <scope>NUCLEOTIDE SEQUENCE [LARGE SCALE GENOMIC DNA]</scope>
    <source>
        <strain evidence="2 3">KEBCLARHB70R</strain>
    </source>
</reference>
<comment type="caution">
    <text evidence="2">The sequence shown here is derived from an EMBL/GenBank/DDBJ whole genome shotgun (WGS) entry which is preliminary data.</text>
</comment>
<dbReference type="OrthoDB" id="9809543at2"/>
<proteinExistence type="predicted"/>
<feature type="transmembrane region" description="Helical" evidence="1">
    <location>
        <begin position="176"/>
        <end position="194"/>
    </location>
</feature>
<dbReference type="RefSeq" id="WP_138325331.1">
    <property type="nucleotide sequence ID" value="NZ_VCDI01000002.1"/>
</dbReference>
<accession>A0A5R9J6J6</accession>
<sequence>MGVSLTARRERAPAVVIRRISPADLFAALRAGFDDFRQVPTQLAFICVIYPVVAVLAAKLTAGYRVLPLFYPMATGFALIGPVAALGMYEISRRRERRLPVSWRDAFAVLQSKALPHIIQMALVLLVVFMLWMVVARSTYTALFDPDSMGSLSEMTYQMVSASGLILIVLGNFMGLLFAILTLSISVVSFPMILDRNVDVPTAIRTSLAVMARNPLTMLLWGLIVAVSLLIGGLLLLVGLAVAIPVLGHATWHLYRRLVEAPALERR</sequence>
<organism evidence="2 3">
    <name type="scientific">Lichenicoccus roseus</name>
    <dbReference type="NCBI Taxonomy" id="2683649"/>
    <lineage>
        <taxon>Bacteria</taxon>
        <taxon>Pseudomonadati</taxon>
        <taxon>Pseudomonadota</taxon>
        <taxon>Alphaproteobacteria</taxon>
        <taxon>Acetobacterales</taxon>
        <taxon>Acetobacteraceae</taxon>
        <taxon>Lichenicoccus</taxon>
    </lineage>
</organism>
<dbReference type="Pfam" id="PF09955">
    <property type="entry name" value="DUF2189"/>
    <property type="match status" value="1"/>
</dbReference>
<dbReference type="InterPro" id="IPR018692">
    <property type="entry name" value="DUF2189"/>
</dbReference>
<dbReference type="Proteomes" id="UP000305654">
    <property type="component" value="Unassembled WGS sequence"/>
</dbReference>
<keyword evidence="1" id="KW-0472">Membrane</keyword>
<gene>
    <name evidence="2" type="ORF">FE263_07495</name>
</gene>
<evidence type="ECO:0000313" key="2">
    <source>
        <dbReference type="EMBL" id="TLU73250.1"/>
    </source>
</evidence>
<feature type="transmembrane region" description="Helical" evidence="1">
    <location>
        <begin position="218"/>
        <end position="247"/>
    </location>
</feature>
<evidence type="ECO:0000256" key="1">
    <source>
        <dbReference type="SAM" id="Phobius"/>
    </source>
</evidence>
<protein>
    <submittedName>
        <fullName evidence="2">DUF2189 domain-containing protein</fullName>
    </submittedName>
</protein>
<feature type="transmembrane region" description="Helical" evidence="1">
    <location>
        <begin position="70"/>
        <end position="89"/>
    </location>
</feature>
<feature type="transmembrane region" description="Helical" evidence="1">
    <location>
        <begin position="43"/>
        <end position="64"/>
    </location>
</feature>
<evidence type="ECO:0000313" key="3">
    <source>
        <dbReference type="Proteomes" id="UP000305654"/>
    </source>
</evidence>
<keyword evidence="1" id="KW-1133">Transmembrane helix</keyword>
<dbReference type="EMBL" id="VCDI01000002">
    <property type="protein sequence ID" value="TLU73250.1"/>
    <property type="molecule type" value="Genomic_DNA"/>
</dbReference>
<keyword evidence="3" id="KW-1185">Reference proteome</keyword>
<name>A0A5R9J6J6_9PROT</name>